<dbReference type="AlphaFoldDB" id="A0A1I7W958"/>
<organism evidence="2 3">
    <name type="scientific">Heterorhabditis bacteriophora</name>
    <name type="common">Entomopathogenic nematode worm</name>
    <dbReference type="NCBI Taxonomy" id="37862"/>
    <lineage>
        <taxon>Eukaryota</taxon>
        <taxon>Metazoa</taxon>
        <taxon>Ecdysozoa</taxon>
        <taxon>Nematoda</taxon>
        <taxon>Chromadorea</taxon>
        <taxon>Rhabditida</taxon>
        <taxon>Rhabditina</taxon>
        <taxon>Rhabditomorpha</taxon>
        <taxon>Strongyloidea</taxon>
        <taxon>Heterorhabditidae</taxon>
        <taxon>Heterorhabditis</taxon>
    </lineage>
</organism>
<evidence type="ECO:0000313" key="2">
    <source>
        <dbReference type="Proteomes" id="UP000095283"/>
    </source>
</evidence>
<evidence type="ECO:0000313" key="3">
    <source>
        <dbReference type="WBParaSite" id="Hba_01187"/>
    </source>
</evidence>
<accession>A0A1I7W958</accession>
<keyword evidence="2" id="KW-1185">Reference proteome</keyword>
<sequence>MEITKSAITCLTQKKKWIRMIFDVKFKLLPLLHYLYDTYRKYMGGYQLLVVNTHLYIFCFMASVQIYLSFDDYKEIYTYSTTNILRYNINIVNRKIYFNCDEYKFNHKIKCMST</sequence>
<dbReference type="Proteomes" id="UP000095283">
    <property type="component" value="Unplaced"/>
</dbReference>
<name>A0A1I7W958_HETBA</name>
<feature type="transmembrane region" description="Helical" evidence="1">
    <location>
        <begin position="48"/>
        <end position="70"/>
    </location>
</feature>
<dbReference type="WBParaSite" id="Hba_01187">
    <property type="protein sequence ID" value="Hba_01187"/>
    <property type="gene ID" value="Hba_01187"/>
</dbReference>
<reference evidence="3" key="1">
    <citation type="submission" date="2016-11" db="UniProtKB">
        <authorList>
            <consortium name="WormBaseParasite"/>
        </authorList>
    </citation>
    <scope>IDENTIFICATION</scope>
</reference>
<evidence type="ECO:0000256" key="1">
    <source>
        <dbReference type="SAM" id="Phobius"/>
    </source>
</evidence>
<keyword evidence="1" id="KW-0812">Transmembrane</keyword>
<proteinExistence type="predicted"/>
<keyword evidence="1" id="KW-1133">Transmembrane helix</keyword>
<protein>
    <submittedName>
        <fullName evidence="3">Uncharacterized protein</fullName>
    </submittedName>
</protein>
<keyword evidence="1" id="KW-0472">Membrane</keyword>